<proteinExistence type="predicted"/>
<evidence type="ECO:0000313" key="2">
    <source>
        <dbReference type="Proteomes" id="UP000607311"/>
    </source>
</evidence>
<reference evidence="1" key="1">
    <citation type="submission" date="2021-01" db="EMBL/GenBank/DDBJ databases">
        <title>Whole genome shotgun sequence of Verrucosispora sediminis NBRC 107745.</title>
        <authorList>
            <person name="Komaki H."/>
            <person name="Tamura T."/>
        </authorList>
    </citation>
    <scope>NUCLEOTIDE SEQUENCE</scope>
    <source>
        <strain evidence="1">NBRC 107745</strain>
    </source>
</reference>
<dbReference type="Proteomes" id="UP000607311">
    <property type="component" value="Unassembled WGS sequence"/>
</dbReference>
<evidence type="ECO:0000313" key="1">
    <source>
        <dbReference type="EMBL" id="GIJ32269.1"/>
    </source>
</evidence>
<comment type="caution">
    <text evidence="1">The sequence shown here is derived from an EMBL/GenBank/DDBJ whole genome shotgun (WGS) entry which is preliminary data.</text>
</comment>
<name>A0A9W5XIV0_9ACTN</name>
<organism evidence="1 2">
    <name type="scientific">Micromonospora sediminimaris</name>
    <dbReference type="NCBI Taxonomy" id="547162"/>
    <lineage>
        <taxon>Bacteria</taxon>
        <taxon>Bacillati</taxon>
        <taxon>Actinomycetota</taxon>
        <taxon>Actinomycetes</taxon>
        <taxon>Micromonosporales</taxon>
        <taxon>Micromonosporaceae</taxon>
        <taxon>Micromonospora</taxon>
    </lineage>
</organism>
<dbReference type="EMBL" id="BOPD01000008">
    <property type="protein sequence ID" value="GIJ32269.1"/>
    <property type="molecule type" value="Genomic_DNA"/>
</dbReference>
<sequence length="131" mass="14423">MPVIDIDHDTDRYLEFAAKIAGLSKGAVVARLVEIHRCGQEDGPSPEDLPEIRVHADYAGQRVWATFVPGPGRTTITSSPVEGKTFRTPSEAARAVVSALRPGVSPQRNGWTFWTITETGQPLQTVRHTYR</sequence>
<gene>
    <name evidence="1" type="ORF">Vse01_14170</name>
</gene>
<protein>
    <submittedName>
        <fullName evidence="1">Uncharacterized protein</fullName>
    </submittedName>
</protein>
<accession>A0A9W5XIV0</accession>
<keyword evidence="2" id="KW-1185">Reference proteome</keyword>
<dbReference type="AlphaFoldDB" id="A0A9W5XIV0"/>